<name>A0A814NS26_9BILA</name>
<gene>
    <name evidence="1" type="ORF">OXX778_LOCUS20918</name>
</gene>
<dbReference type="EMBL" id="CAJNOC010007301">
    <property type="protein sequence ID" value="CAF1096157.1"/>
    <property type="molecule type" value="Genomic_DNA"/>
</dbReference>
<evidence type="ECO:0000313" key="2">
    <source>
        <dbReference type="Proteomes" id="UP000663879"/>
    </source>
</evidence>
<evidence type="ECO:0000313" key="1">
    <source>
        <dbReference type="EMBL" id="CAF1096157.1"/>
    </source>
</evidence>
<sequence length="61" mass="7375">VDIKLILELRKIAKTESCLRINKTMKRQSIELHRNFEKFLKRIWYKNDETSDKSRGHSLTN</sequence>
<keyword evidence="2" id="KW-1185">Reference proteome</keyword>
<proteinExistence type="predicted"/>
<reference evidence="1" key="1">
    <citation type="submission" date="2021-02" db="EMBL/GenBank/DDBJ databases">
        <authorList>
            <person name="Nowell W R."/>
        </authorList>
    </citation>
    <scope>NUCLEOTIDE SEQUENCE</scope>
    <source>
        <strain evidence="1">Ploen Becks lab</strain>
    </source>
</reference>
<comment type="caution">
    <text evidence="1">The sequence shown here is derived from an EMBL/GenBank/DDBJ whole genome shotgun (WGS) entry which is preliminary data.</text>
</comment>
<accession>A0A814NS26</accession>
<protein>
    <submittedName>
        <fullName evidence="1">Uncharacterized protein</fullName>
    </submittedName>
</protein>
<feature type="non-terminal residue" evidence="1">
    <location>
        <position position="1"/>
    </location>
</feature>
<dbReference type="Proteomes" id="UP000663879">
    <property type="component" value="Unassembled WGS sequence"/>
</dbReference>
<organism evidence="1 2">
    <name type="scientific">Brachionus calyciflorus</name>
    <dbReference type="NCBI Taxonomy" id="104777"/>
    <lineage>
        <taxon>Eukaryota</taxon>
        <taxon>Metazoa</taxon>
        <taxon>Spiralia</taxon>
        <taxon>Gnathifera</taxon>
        <taxon>Rotifera</taxon>
        <taxon>Eurotatoria</taxon>
        <taxon>Monogononta</taxon>
        <taxon>Pseudotrocha</taxon>
        <taxon>Ploima</taxon>
        <taxon>Brachionidae</taxon>
        <taxon>Brachionus</taxon>
    </lineage>
</organism>
<dbReference type="AlphaFoldDB" id="A0A814NS26"/>